<accession>A0A4R3Z0T7</accession>
<dbReference type="InterPro" id="IPR058522">
    <property type="entry name" value="DUF8209"/>
</dbReference>
<evidence type="ECO:0000313" key="2">
    <source>
        <dbReference type="Proteomes" id="UP000295719"/>
    </source>
</evidence>
<gene>
    <name evidence="1" type="ORF">EDC52_102584</name>
</gene>
<evidence type="ECO:0000313" key="1">
    <source>
        <dbReference type="EMBL" id="TCV99242.1"/>
    </source>
</evidence>
<comment type="caution">
    <text evidence="1">The sequence shown here is derived from an EMBL/GenBank/DDBJ whole genome shotgun (WGS) entry which is preliminary data.</text>
</comment>
<dbReference type="Proteomes" id="UP000295719">
    <property type="component" value="Unassembled WGS sequence"/>
</dbReference>
<organism evidence="1 2">
    <name type="scientific">Biostraticola tofi</name>
    <dbReference type="NCBI Taxonomy" id="466109"/>
    <lineage>
        <taxon>Bacteria</taxon>
        <taxon>Pseudomonadati</taxon>
        <taxon>Pseudomonadota</taxon>
        <taxon>Gammaproteobacteria</taxon>
        <taxon>Enterobacterales</taxon>
        <taxon>Bruguierivoracaceae</taxon>
        <taxon>Biostraticola</taxon>
    </lineage>
</organism>
<name>A0A4R3Z0T7_9GAMM</name>
<sequence>MIAFHTGFISDCEKDTVEELNGTYFFAGKSNLSVAQRLFMIFCENTASQLGIGAADFGAIVSGRNHLGIRGKFANATKGTSYASKARGNDKLW</sequence>
<dbReference type="EMBL" id="SMCR01000002">
    <property type="protein sequence ID" value="TCV99242.1"/>
    <property type="molecule type" value="Genomic_DNA"/>
</dbReference>
<protein>
    <submittedName>
        <fullName evidence="1">Uncharacterized protein</fullName>
    </submittedName>
</protein>
<dbReference type="AlphaFoldDB" id="A0A4R3Z0T7"/>
<dbReference type="Pfam" id="PF26636">
    <property type="entry name" value="DUF8209"/>
    <property type="match status" value="1"/>
</dbReference>
<proteinExistence type="predicted"/>
<keyword evidence="2" id="KW-1185">Reference proteome</keyword>
<reference evidence="1 2" key="1">
    <citation type="submission" date="2019-03" db="EMBL/GenBank/DDBJ databases">
        <title>Genomic Encyclopedia of Type Strains, Phase IV (KMG-IV): sequencing the most valuable type-strain genomes for metagenomic binning, comparative biology and taxonomic classification.</title>
        <authorList>
            <person name="Goeker M."/>
        </authorList>
    </citation>
    <scope>NUCLEOTIDE SEQUENCE [LARGE SCALE GENOMIC DNA]</scope>
    <source>
        <strain evidence="1 2">DSM 19580</strain>
    </source>
</reference>